<keyword evidence="7" id="KW-0408">Iron</keyword>
<dbReference type="PROSITE" id="PS51296">
    <property type="entry name" value="RIESKE"/>
    <property type="match status" value="1"/>
</dbReference>
<evidence type="ECO:0000313" key="10">
    <source>
        <dbReference type="EMBL" id="MBE9193134.1"/>
    </source>
</evidence>
<comment type="caution">
    <text evidence="10">The sequence shown here is derived from an EMBL/GenBank/DDBJ whole genome shotgun (WGS) entry which is preliminary data.</text>
</comment>
<dbReference type="InterPro" id="IPR028202">
    <property type="entry name" value="Reductase_C"/>
</dbReference>
<keyword evidence="6" id="KW-0560">Oxidoreductase</keyword>
<dbReference type="CDD" id="cd03478">
    <property type="entry name" value="Rieske_AIFL_N"/>
    <property type="match status" value="1"/>
</dbReference>
<dbReference type="RefSeq" id="WP_193934529.1">
    <property type="nucleotide sequence ID" value="NZ_CAWPMZ010000126.1"/>
</dbReference>
<dbReference type="Gene3D" id="3.50.50.60">
    <property type="entry name" value="FAD/NAD(P)-binding domain"/>
    <property type="match status" value="2"/>
</dbReference>
<evidence type="ECO:0000256" key="7">
    <source>
        <dbReference type="ARBA" id="ARBA00023004"/>
    </source>
</evidence>
<dbReference type="PRINTS" id="PR00368">
    <property type="entry name" value="FADPNR"/>
</dbReference>
<dbReference type="Proteomes" id="UP000651156">
    <property type="component" value="Unassembled WGS sequence"/>
</dbReference>
<dbReference type="PANTHER" id="PTHR43557">
    <property type="entry name" value="APOPTOSIS-INDUCING FACTOR 1"/>
    <property type="match status" value="1"/>
</dbReference>
<reference evidence="10 11" key="1">
    <citation type="submission" date="2020-10" db="EMBL/GenBank/DDBJ databases">
        <authorList>
            <person name="Castelo-Branco R."/>
            <person name="Eusebio N."/>
            <person name="Adriana R."/>
            <person name="Vieira A."/>
            <person name="Brugerolle De Fraissinette N."/>
            <person name="Rezende De Castro R."/>
            <person name="Schneider M.P."/>
            <person name="Vasconcelos V."/>
            <person name="Leao P.N."/>
        </authorList>
    </citation>
    <scope>NUCLEOTIDE SEQUENCE [LARGE SCALE GENOMIC DNA]</scope>
    <source>
        <strain evidence="10 11">LEGE 06123</strain>
    </source>
</reference>
<protein>
    <submittedName>
        <fullName evidence="10">FAD-dependent oxidoreductase</fullName>
    </submittedName>
</protein>
<dbReference type="PANTHER" id="PTHR43557:SF2">
    <property type="entry name" value="RIESKE DOMAIN-CONTAINING PROTEIN-RELATED"/>
    <property type="match status" value="1"/>
</dbReference>
<dbReference type="Pfam" id="PF00355">
    <property type="entry name" value="Rieske"/>
    <property type="match status" value="1"/>
</dbReference>
<keyword evidence="3" id="KW-0001">2Fe-2S</keyword>
<dbReference type="SUPFAM" id="SSF51905">
    <property type="entry name" value="FAD/NAD(P)-binding domain"/>
    <property type="match status" value="2"/>
</dbReference>
<keyword evidence="4" id="KW-0479">Metal-binding</keyword>
<evidence type="ECO:0000256" key="2">
    <source>
        <dbReference type="ARBA" id="ARBA00022630"/>
    </source>
</evidence>
<keyword evidence="2" id="KW-0285">Flavoprotein</keyword>
<feature type="domain" description="Rieske" evidence="9">
    <location>
        <begin position="14"/>
        <end position="109"/>
    </location>
</feature>
<dbReference type="Gene3D" id="2.102.10.10">
    <property type="entry name" value="Rieske [2Fe-2S] iron-sulphur domain"/>
    <property type="match status" value="1"/>
</dbReference>
<dbReference type="SUPFAM" id="SSF50022">
    <property type="entry name" value="ISP domain"/>
    <property type="match status" value="1"/>
</dbReference>
<evidence type="ECO:0000313" key="11">
    <source>
        <dbReference type="Proteomes" id="UP000651156"/>
    </source>
</evidence>
<comment type="cofactor">
    <cofactor evidence="1">
        <name>FAD</name>
        <dbReference type="ChEBI" id="CHEBI:57692"/>
    </cofactor>
</comment>
<organism evidence="10 11">
    <name type="scientific">Gloeocapsopsis crepidinum LEGE 06123</name>
    <dbReference type="NCBI Taxonomy" id="588587"/>
    <lineage>
        <taxon>Bacteria</taxon>
        <taxon>Bacillati</taxon>
        <taxon>Cyanobacteriota</taxon>
        <taxon>Cyanophyceae</taxon>
        <taxon>Oscillatoriophycideae</taxon>
        <taxon>Chroococcales</taxon>
        <taxon>Chroococcaceae</taxon>
        <taxon>Gloeocapsopsis</taxon>
    </lineage>
</organism>
<name>A0ABR9UXX1_9CHRO</name>
<dbReference type="InterPro" id="IPR017941">
    <property type="entry name" value="Rieske_2Fe-2S"/>
</dbReference>
<evidence type="ECO:0000256" key="5">
    <source>
        <dbReference type="ARBA" id="ARBA00022827"/>
    </source>
</evidence>
<dbReference type="InterPro" id="IPR036922">
    <property type="entry name" value="Rieske_2Fe-2S_sf"/>
</dbReference>
<dbReference type="PRINTS" id="PR00411">
    <property type="entry name" value="PNDRDTASEI"/>
</dbReference>
<keyword evidence="11" id="KW-1185">Reference proteome</keyword>
<dbReference type="Pfam" id="PF07992">
    <property type="entry name" value="Pyr_redox_2"/>
    <property type="match status" value="1"/>
</dbReference>
<dbReference type="SUPFAM" id="SSF55424">
    <property type="entry name" value="FAD/NAD-linked reductases, dimerisation (C-terminal) domain"/>
    <property type="match status" value="1"/>
</dbReference>
<evidence type="ECO:0000256" key="1">
    <source>
        <dbReference type="ARBA" id="ARBA00001974"/>
    </source>
</evidence>
<evidence type="ECO:0000256" key="3">
    <source>
        <dbReference type="ARBA" id="ARBA00022714"/>
    </source>
</evidence>
<evidence type="ECO:0000256" key="6">
    <source>
        <dbReference type="ARBA" id="ARBA00023002"/>
    </source>
</evidence>
<sequence>MSKQNAESAPLKEAVVARVKDLQNGEMKQVLVGDTDVLLARMNDEFHAIGAYCTHYKAPLAEGVLSGDRVICPWHNACFNLVTGDLQEPPGLDAQPCYAVRIVDEDVIVSVPESAPQQRTPAMVEYKPDVDQRVFVVVGAGAAGSAAVEALRQAGFAGRIVMLTYEDKLPYDRTWLSKDYFTGKVSTDEMPLRSQKFYDEHGIEVLLNKRVERIDATTKTITFADSETMTYDSLLLATGGKPRQLDVEGADLENIFTLRSFADTEKILSSAKNASRAVVIGSSFIGMEAAAGLTQQGLQVTVVSPSAVPFEKILGKEIGQLFQQVHEEEGVSFLLGTKAQEFEGEGKVEAVILENGDRLATDLVIVGIGVQPATQFLEGVELHDKDRSVVVDEYLCAADGLYAAGDIARYPDCRTGESTRVEHWRLAAQHGRVAAYNMAGKSIKFAGIPVFWTMQFQFPLRYVGHATEWDEIIFDGNLQEREFIAFYIKNEQVLAAAGSQRDTEMAAISELMRLNQMPTATELHDSKIDLVARIKN</sequence>
<dbReference type="InterPro" id="IPR023753">
    <property type="entry name" value="FAD/NAD-binding_dom"/>
</dbReference>
<gene>
    <name evidence="10" type="ORF">IQ230_22830</name>
</gene>
<keyword evidence="8" id="KW-0411">Iron-sulfur</keyword>
<evidence type="ECO:0000259" key="9">
    <source>
        <dbReference type="PROSITE" id="PS51296"/>
    </source>
</evidence>
<evidence type="ECO:0000256" key="4">
    <source>
        <dbReference type="ARBA" id="ARBA00022723"/>
    </source>
</evidence>
<dbReference type="EMBL" id="JADEWN010000078">
    <property type="protein sequence ID" value="MBE9193134.1"/>
    <property type="molecule type" value="Genomic_DNA"/>
</dbReference>
<keyword evidence="5" id="KW-0274">FAD</keyword>
<dbReference type="InterPro" id="IPR036188">
    <property type="entry name" value="FAD/NAD-bd_sf"/>
</dbReference>
<proteinExistence type="predicted"/>
<accession>A0ABR9UXX1</accession>
<dbReference type="InterPro" id="IPR050446">
    <property type="entry name" value="FAD-oxidoreductase/Apoptosis"/>
</dbReference>
<evidence type="ECO:0000256" key="8">
    <source>
        <dbReference type="ARBA" id="ARBA00023014"/>
    </source>
</evidence>
<dbReference type="Pfam" id="PF14759">
    <property type="entry name" value="Reductase_C"/>
    <property type="match status" value="1"/>
</dbReference>
<dbReference type="InterPro" id="IPR016156">
    <property type="entry name" value="FAD/NAD-linked_Rdtase_dimer_sf"/>
</dbReference>
<dbReference type="Gene3D" id="3.30.390.30">
    <property type="match status" value="1"/>
</dbReference>